<name>A0A5R9KUX7_9BACT</name>
<dbReference type="RefSeq" id="WP_138365418.1">
    <property type="nucleotide sequence ID" value="NZ_VCEJ01000004.1"/>
</dbReference>
<dbReference type="PANTHER" id="PTHR43318:SF1">
    <property type="entry name" value="POLYSACCHARIDE BIOSYNTHESIS PROTEIN EPSC-RELATED"/>
    <property type="match status" value="1"/>
</dbReference>
<protein>
    <submittedName>
        <fullName evidence="3">Polysaccharide biosynthesis protein</fullName>
    </submittedName>
</protein>
<evidence type="ECO:0000313" key="4">
    <source>
        <dbReference type="Proteomes" id="UP000306402"/>
    </source>
</evidence>
<dbReference type="PANTHER" id="PTHR43318">
    <property type="entry name" value="UDP-N-ACETYLGLUCOSAMINE 4,6-DEHYDRATASE"/>
    <property type="match status" value="1"/>
</dbReference>
<evidence type="ECO:0000259" key="2">
    <source>
        <dbReference type="Pfam" id="PF02719"/>
    </source>
</evidence>
<dbReference type="InterPro" id="IPR051203">
    <property type="entry name" value="Polysaccharide_Synthase-Rel"/>
</dbReference>
<dbReference type="SUPFAM" id="SSF51735">
    <property type="entry name" value="NAD(P)-binding Rossmann-fold domains"/>
    <property type="match status" value="1"/>
</dbReference>
<evidence type="ECO:0000256" key="1">
    <source>
        <dbReference type="ARBA" id="ARBA00007430"/>
    </source>
</evidence>
<dbReference type="AlphaFoldDB" id="A0A5R9KUX7"/>
<reference evidence="3 4" key="1">
    <citation type="submission" date="2019-05" db="EMBL/GenBank/DDBJ databases">
        <authorList>
            <person name="Qu J.-H."/>
        </authorList>
    </citation>
    <scope>NUCLEOTIDE SEQUENCE [LARGE SCALE GENOMIC DNA]</scope>
    <source>
        <strain evidence="3 4">T17</strain>
    </source>
</reference>
<feature type="domain" description="Polysaccharide biosynthesis protein CapD-like" evidence="2">
    <location>
        <begin position="40"/>
        <end position="307"/>
    </location>
</feature>
<proteinExistence type="inferred from homology"/>
<comment type="caution">
    <text evidence="3">The sequence shown here is derived from an EMBL/GenBank/DDBJ whole genome shotgun (WGS) entry which is preliminary data.</text>
</comment>
<organism evidence="3 4">
    <name type="scientific">Dyadobacter luticola</name>
    <dbReference type="NCBI Taxonomy" id="1979387"/>
    <lineage>
        <taxon>Bacteria</taxon>
        <taxon>Pseudomonadati</taxon>
        <taxon>Bacteroidota</taxon>
        <taxon>Cytophagia</taxon>
        <taxon>Cytophagales</taxon>
        <taxon>Spirosomataceae</taxon>
        <taxon>Dyadobacter</taxon>
    </lineage>
</organism>
<accession>A0A5R9KUX7</accession>
<dbReference type="InterPro" id="IPR036291">
    <property type="entry name" value="NAD(P)-bd_dom_sf"/>
</dbReference>
<dbReference type="Gene3D" id="3.40.50.720">
    <property type="entry name" value="NAD(P)-binding Rossmann-like Domain"/>
    <property type="match status" value="1"/>
</dbReference>
<gene>
    <name evidence="3" type="ORF">FEN17_11000</name>
</gene>
<comment type="similarity">
    <text evidence="1">Belongs to the polysaccharide synthase family.</text>
</comment>
<dbReference type="EMBL" id="VCEJ01000004">
    <property type="protein sequence ID" value="TLV00034.1"/>
    <property type="molecule type" value="Genomic_DNA"/>
</dbReference>
<dbReference type="CDD" id="cd05237">
    <property type="entry name" value="UDP_invert_4-6DH_SDR_e"/>
    <property type="match status" value="1"/>
</dbReference>
<dbReference type="Proteomes" id="UP000306402">
    <property type="component" value="Unassembled WGS sequence"/>
</dbReference>
<evidence type="ECO:0000313" key="3">
    <source>
        <dbReference type="EMBL" id="TLV00034.1"/>
    </source>
</evidence>
<dbReference type="InterPro" id="IPR003869">
    <property type="entry name" value="Polysac_CapD-like"/>
</dbReference>
<dbReference type="OrthoDB" id="9803111at2"/>
<dbReference type="Pfam" id="PF02719">
    <property type="entry name" value="Polysacc_synt_2"/>
    <property type="match status" value="1"/>
</dbReference>
<sequence>MKSVNQSLQNFKCNPEDLLDRQPIVLDQHNIAQEIRGSIILITGAAGSIGSELALQICRHKPQALILLDQSETGLNDLDMNIREKFPNVNLQSYIANITDEQRMRQVFSDKNIQIVFHAAAYKHVPVMENHPYEAIKTNIFGTEILASVSLENHVRKFLFVSTDKAVNPASIMGATKRFAEILLQHYSHISPGKTKFIITRFGNVLGSNGSFLHTFERQIRSGGPVTVTHPEVQRYLMTVTEACQLVLEATAISEGNEILFFDMGKPVYIRHIADRMIRLAGLQPGKDIYIKYIGLRPGEKIREEIGDANICNFCKHSKMRATAFSDNSQVCANHMMFLLQEALASGDDKKMVSVLRKAIPEYQSEILKPEIHSIDVPKNQTT</sequence>
<keyword evidence="4" id="KW-1185">Reference proteome</keyword>